<proteinExistence type="inferred from homology"/>
<comment type="similarity">
    <text evidence="1">Belongs to the PPR family. P subfamily.</text>
</comment>
<dbReference type="RefSeq" id="XP_010254950.1">
    <property type="nucleotide sequence ID" value="XM_010256648.2"/>
</dbReference>
<dbReference type="eggNOG" id="KOG4197">
    <property type="taxonomic scope" value="Eukaryota"/>
</dbReference>
<dbReference type="PANTHER" id="PTHR47941">
    <property type="entry name" value="PENTATRICOPEPTIDE REPEAT-CONTAINING PROTEIN 3, MITOCHONDRIAL"/>
    <property type="match status" value="1"/>
</dbReference>
<keyword evidence="3" id="KW-1185">Reference proteome</keyword>
<dbReference type="InterPro" id="IPR011990">
    <property type="entry name" value="TPR-like_helical_dom_sf"/>
</dbReference>
<dbReference type="SUPFAM" id="SSF81901">
    <property type="entry name" value="HCP-like"/>
    <property type="match status" value="1"/>
</dbReference>
<reference evidence="4" key="1">
    <citation type="submission" date="2025-08" db="UniProtKB">
        <authorList>
            <consortium name="RefSeq"/>
        </authorList>
    </citation>
    <scope>IDENTIFICATION</scope>
</reference>
<accession>A0A1U8A083</accession>
<dbReference type="GeneID" id="104595764"/>
<dbReference type="Pfam" id="PF01535">
    <property type="entry name" value="PPR"/>
    <property type="match status" value="2"/>
</dbReference>
<organism evidence="3 4">
    <name type="scientific">Nelumbo nucifera</name>
    <name type="common">Sacred lotus</name>
    <dbReference type="NCBI Taxonomy" id="4432"/>
    <lineage>
        <taxon>Eukaryota</taxon>
        <taxon>Viridiplantae</taxon>
        <taxon>Streptophyta</taxon>
        <taxon>Embryophyta</taxon>
        <taxon>Tracheophyta</taxon>
        <taxon>Spermatophyta</taxon>
        <taxon>Magnoliopsida</taxon>
        <taxon>Proteales</taxon>
        <taxon>Nelumbonaceae</taxon>
        <taxon>Nelumbo</taxon>
    </lineage>
</organism>
<dbReference type="PROSITE" id="PS51375">
    <property type="entry name" value="PPR"/>
    <property type="match status" value="6"/>
</dbReference>
<evidence type="ECO:0000313" key="3">
    <source>
        <dbReference type="Proteomes" id="UP000189703"/>
    </source>
</evidence>
<dbReference type="InterPro" id="IPR002885">
    <property type="entry name" value="PPR_rpt"/>
</dbReference>
<protein>
    <submittedName>
        <fullName evidence="4">Pentatricopeptide repeat-containing protein At1g74900, mitochondrial</fullName>
    </submittedName>
</protein>
<keyword evidence="2" id="KW-0677">Repeat</keyword>
<dbReference type="Gene3D" id="1.25.40.10">
    <property type="entry name" value="Tetratricopeptide repeat domain"/>
    <property type="match status" value="4"/>
</dbReference>
<dbReference type="NCBIfam" id="TIGR00756">
    <property type="entry name" value="PPR"/>
    <property type="match status" value="7"/>
</dbReference>
<gene>
    <name evidence="4" type="primary">LOC104595764</name>
</gene>
<evidence type="ECO:0000256" key="1">
    <source>
        <dbReference type="ARBA" id="ARBA00007626"/>
    </source>
</evidence>
<dbReference type="STRING" id="4432.A0A1U8A083"/>
<dbReference type="FunCoup" id="A0A1U8A083">
    <property type="interactions" value="192"/>
</dbReference>
<dbReference type="AlphaFoldDB" id="A0A1U8A083"/>
<dbReference type="KEGG" id="nnu:104595764"/>
<dbReference type="Pfam" id="PF13041">
    <property type="entry name" value="PPR_2"/>
    <property type="match status" value="3"/>
</dbReference>
<name>A0A1U8A083_NELNU</name>
<sequence length="504" mass="57417">MFHHLFGSTTSSPAKTNRLHLRLLLLLLQPKRLSHSQPNKTSSSLQSEDPLFIAQLILNDNTKALALTLEKCSGVHWSTHLVDAVLKRLWNHGPKALRFFESLDRHPTYQHSTSTFDYAIDIAGRLRDYKTLWTLLSRMRRRRLGPTPKTFAIITERYVAAGKADRSVKIFLSMHEHGCPQDLSSFNMFLDVLCKSKRVEMAHSLFKVFNRRFRADTITYNIIANGWCLIKRTPKALETLKEMVERGLTPSLATYNILLKGFFRAGQLKEAWQFFTQMKKRGCELDVITYTTVVHGFGVAGEVEKARRVFRGMIGEGCLPSVATYNALVQVLCKKDNVENALAVFDEMAKKGYVPNATTYTVIIRGLCHAGEMDRAMEFMERMKDDDQCEPNVQTYNVVIRYLCDAGELEKGLDVFGKMGGGACLPNLDTYNILIGAMFVRKRSDDLLVAGRLLMEMVDKGFIPRKFTFNRVLNGLLLTGNQGFAKEILRVQSRLRRLPREFKL</sequence>
<dbReference type="OrthoDB" id="185373at2759"/>
<dbReference type="Proteomes" id="UP000189703">
    <property type="component" value="Unplaced"/>
</dbReference>
<dbReference type="OMA" id="NVVIRYY"/>
<evidence type="ECO:0000313" key="4">
    <source>
        <dbReference type="RefSeq" id="XP_010254950.1"/>
    </source>
</evidence>
<evidence type="ECO:0000256" key="2">
    <source>
        <dbReference type="ARBA" id="ARBA00022737"/>
    </source>
</evidence>